<sequence length="55" mass="6465">MLPFCGQSVLCMKTVVLVHRKVDAFRFWTLVGRVDRFHGYNIVQLHFLSWKILSA</sequence>
<protein>
    <submittedName>
        <fullName evidence="1">Uncharacterized protein</fullName>
    </submittedName>
</protein>
<proteinExistence type="predicted"/>
<evidence type="ECO:0000313" key="1">
    <source>
        <dbReference type="EMBL" id="JAD17222.1"/>
    </source>
</evidence>
<dbReference type="AlphaFoldDB" id="A0A0A8XZU6"/>
<dbReference type="EMBL" id="GBRH01280673">
    <property type="protein sequence ID" value="JAD17222.1"/>
    <property type="molecule type" value="Transcribed_RNA"/>
</dbReference>
<name>A0A0A8XZU6_ARUDO</name>
<organism evidence="1">
    <name type="scientific">Arundo donax</name>
    <name type="common">Giant reed</name>
    <name type="synonym">Donax arundinaceus</name>
    <dbReference type="NCBI Taxonomy" id="35708"/>
    <lineage>
        <taxon>Eukaryota</taxon>
        <taxon>Viridiplantae</taxon>
        <taxon>Streptophyta</taxon>
        <taxon>Embryophyta</taxon>
        <taxon>Tracheophyta</taxon>
        <taxon>Spermatophyta</taxon>
        <taxon>Magnoliopsida</taxon>
        <taxon>Liliopsida</taxon>
        <taxon>Poales</taxon>
        <taxon>Poaceae</taxon>
        <taxon>PACMAD clade</taxon>
        <taxon>Arundinoideae</taxon>
        <taxon>Arundineae</taxon>
        <taxon>Arundo</taxon>
    </lineage>
</organism>
<reference evidence="1" key="1">
    <citation type="submission" date="2014-09" db="EMBL/GenBank/DDBJ databases">
        <authorList>
            <person name="Magalhaes I.L.F."/>
            <person name="Oliveira U."/>
            <person name="Santos F.R."/>
            <person name="Vidigal T.H.D.A."/>
            <person name="Brescovit A.D."/>
            <person name="Santos A.J."/>
        </authorList>
    </citation>
    <scope>NUCLEOTIDE SEQUENCE</scope>
    <source>
        <tissue evidence="1">Shoot tissue taken approximately 20 cm above the soil surface</tissue>
    </source>
</reference>
<accession>A0A0A8XZU6</accession>
<reference evidence="1" key="2">
    <citation type="journal article" date="2015" name="Data Brief">
        <title>Shoot transcriptome of the giant reed, Arundo donax.</title>
        <authorList>
            <person name="Barrero R.A."/>
            <person name="Guerrero F.D."/>
            <person name="Moolhuijzen P."/>
            <person name="Goolsby J.A."/>
            <person name="Tidwell J."/>
            <person name="Bellgard S.E."/>
            <person name="Bellgard M.I."/>
        </authorList>
    </citation>
    <scope>NUCLEOTIDE SEQUENCE</scope>
    <source>
        <tissue evidence="1">Shoot tissue taken approximately 20 cm above the soil surface</tissue>
    </source>
</reference>